<evidence type="ECO:0000256" key="4">
    <source>
        <dbReference type="ARBA" id="ARBA00022840"/>
    </source>
</evidence>
<feature type="compositionally biased region" description="Acidic residues" evidence="7">
    <location>
        <begin position="391"/>
        <end position="400"/>
    </location>
</feature>
<evidence type="ECO:0000256" key="7">
    <source>
        <dbReference type="SAM" id="MobiDB-lite"/>
    </source>
</evidence>
<feature type="region of interest" description="Disordered" evidence="7">
    <location>
        <begin position="361"/>
        <end position="454"/>
    </location>
</feature>
<dbReference type="AlphaFoldDB" id="A0AAF0IK63"/>
<dbReference type="PROSITE" id="PS50162">
    <property type="entry name" value="RECA_2"/>
    <property type="match status" value="1"/>
</dbReference>
<feature type="region of interest" description="Disordered" evidence="7">
    <location>
        <begin position="1"/>
        <end position="40"/>
    </location>
</feature>
<keyword evidence="2" id="KW-0547">Nucleotide-binding</keyword>
<evidence type="ECO:0000259" key="8">
    <source>
        <dbReference type="PROSITE" id="PS50162"/>
    </source>
</evidence>
<comment type="subcellular location">
    <subcellularLocation>
        <location evidence="1">Nucleus</location>
    </subcellularLocation>
</comment>
<dbReference type="Gene3D" id="3.40.50.300">
    <property type="entry name" value="P-loop containing nucleotide triphosphate hydrolases"/>
    <property type="match status" value="1"/>
</dbReference>
<keyword evidence="3" id="KW-0227">DNA damage</keyword>
<feature type="compositionally biased region" description="Polar residues" evidence="7">
    <location>
        <begin position="429"/>
        <end position="438"/>
    </location>
</feature>
<dbReference type="GO" id="GO:0005657">
    <property type="term" value="C:replication fork"/>
    <property type="evidence" value="ECO:0007669"/>
    <property type="project" value="TreeGrafter"/>
</dbReference>
<dbReference type="InterPro" id="IPR003593">
    <property type="entry name" value="AAA+_ATPase"/>
</dbReference>
<dbReference type="GO" id="GO:0000400">
    <property type="term" value="F:four-way junction DNA binding"/>
    <property type="evidence" value="ECO:0007669"/>
    <property type="project" value="TreeGrafter"/>
</dbReference>
<evidence type="ECO:0000256" key="6">
    <source>
        <dbReference type="ARBA" id="ARBA00023242"/>
    </source>
</evidence>
<accession>A0AAF0IK63</accession>
<dbReference type="GO" id="GO:0140664">
    <property type="term" value="F:ATP-dependent DNA damage sensor activity"/>
    <property type="evidence" value="ECO:0007669"/>
    <property type="project" value="InterPro"/>
</dbReference>
<dbReference type="InterPro" id="IPR020588">
    <property type="entry name" value="RecA_ATP-bd"/>
</dbReference>
<dbReference type="GO" id="GO:0033065">
    <property type="term" value="C:Rad51C-XRCC3 complex"/>
    <property type="evidence" value="ECO:0007669"/>
    <property type="project" value="TreeGrafter"/>
</dbReference>
<keyword evidence="5" id="KW-0234">DNA repair</keyword>
<gene>
    <name evidence="9" type="ORF">PRK78_005066</name>
</gene>
<proteinExistence type="predicted"/>
<dbReference type="CDD" id="cd01393">
    <property type="entry name" value="RecA-like"/>
    <property type="match status" value="1"/>
</dbReference>
<evidence type="ECO:0000313" key="9">
    <source>
        <dbReference type="EMBL" id="WEW59592.1"/>
    </source>
</evidence>
<dbReference type="EMBL" id="CP120629">
    <property type="protein sequence ID" value="WEW59592.1"/>
    <property type="molecule type" value="Genomic_DNA"/>
</dbReference>
<dbReference type="GO" id="GO:0007131">
    <property type="term" value="P:reciprocal meiotic recombination"/>
    <property type="evidence" value="ECO:0007669"/>
    <property type="project" value="TreeGrafter"/>
</dbReference>
<keyword evidence="4" id="KW-0067">ATP-binding</keyword>
<dbReference type="GO" id="GO:0005524">
    <property type="term" value="F:ATP binding"/>
    <property type="evidence" value="ECO:0007669"/>
    <property type="project" value="UniProtKB-KW"/>
</dbReference>
<feature type="domain" description="RecA family profile 1" evidence="8">
    <location>
        <begin position="57"/>
        <end position="260"/>
    </location>
</feature>
<name>A0AAF0IK63_9EURO</name>
<feature type="compositionally biased region" description="Acidic residues" evidence="7">
    <location>
        <begin position="407"/>
        <end position="422"/>
    </location>
</feature>
<evidence type="ECO:0000313" key="10">
    <source>
        <dbReference type="Proteomes" id="UP001219355"/>
    </source>
</evidence>
<dbReference type="PANTHER" id="PTHR46239:SF1">
    <property type="entry name" value="DNA REPAIR PROTEIN RAD51 HOMOLOG 3"/>
    <property type="match status" value="1"/>
</dbReference>
<dbReference type="GO" id="GO:0008821">
    <property type="term" value="F:crossover junction DNA endonuclease activity"/>
    <property type="evidence" value="ECO:0007669"/>
    <property type="project" value="TreeGrafter"/>
</dbReference>
<dbReference type="SMART" id="SM00382">
    <property type="entry name" value="AAA"/>
    <property type="match status" value="1"/>
</dbReference>
<keyword evidence="6" id="KW-0539">Nucleus</keyword>
<evidence type="ECO:0000256" key="5">
    <source>
        <dbReference type="ARBA" id="ARBA00023204"/>
    </source>
</evidence>
<dbReference type="SUPFAM" id="SSF52540">
    <property type="entry name" value="P-loop containing nucleoside triphosphate hydrolases"/>
    <property type="match status" value="1"/>
</dbReference>
<evidence type="ECO:0000256" key="2">
    <source>
        <dbReference type="ARBA" id="ARBA00022741"/>
    </source>
</evidence>
<reference evidence="9" key="1">
    <citation type="submission" date="2023-03" db="EMBL/GenBank/DDBJ databases">
        <title>Emydomyces testavorans Genome Sequence.</title>
        <authorList>
            <person name="Hoyer L."/>
        </authorList>
    </citation>
    <scope>NUCLEOTIDE SEQUENCE</scope>
    <source>
        <strain evidence="9">16-2883</strain>
    </source>
</reference>
<dbReference type="PANTHER" id="PTHR46239">
    <property type="entry name" value="DNA REPAIR PROTEIN RAD51 HOMOLOG 3 RAD51C"/>
    <property type="match status" value="1"/>
</dbReference>
<dbReference type="Proteomes" id="UP001219355">
    <property type="component" value="Chromosome 3"/>
</dbReference>
<dbReference type="InterPro" id="IPR052093">
    <property type="entry name" value="HR_Repair_Mediator"/>
</dbReference>
<feature type="compositionally biased region" description="Polar residues" evidence="7">
    <location>
        <begin position="1"/>
        <end position="13"/>
    </location>
</feature>
<sequence length="454" mass="50172">MTSEDTAQFSSPENPRWRSFEHTTFSKSDPISRNNGGNIPTGLPRLDAALARPAEVRPSPFGLSLSQADLCVGVDGGGSPAGVRRGEVTEIVGPRGSGKTVLGMSLAAEVLRSQQTVVWIDTAGPLCVSRLKAFLNGKNERVLAEGQSSPAVDKDNYIEGLLYFHSLSLAHLMSLVCHSPRDFPPRNTGLIVIDSISCLFAAEFPPRLPKRLRKGNLTRGQQSKLDKESRLYFNLIGSLVSDLRRLALQLNCAVVVINEMASRFTSSRKPMLHEVITGFTWDSGISTSILLYWQWLPWKMRQQMRMKSVRIAEVRKVGGTGFAERSPKRIVPFVVENSGLQEFLDEESIFIDLPAKQSTSSSGLQKRKLEETDGTPDRQRLKLEPRIEAASPDEDDEEILDPLPGANEEDYEVPDSESDFAADDIISIGSRTSPNQVDSEAELLLQDLDDDARY</sequence>
<dbReference type="GO" id="GO:0000707">
    <property type="term" value="P:meiotic DNA recombinase assembly"/>
    <property type="evidence" value="ECO:0007669"/>
    <property type="project" value="TreeGrafter"/>
</dbReference>
<organism evidence="9 10">
    <name type="scientific">Emydomyces testavorans</name>
    <dbReference type="NCBI Taxonomy" id="2070801"/>
    <lineage>
        <taxon>Eukaryota</taxon>
        <taxon>Fungi</taxon>
        <taxon>Dikarya</taxon>
        <taxon>Ascomycota</taxon>
        <taxon>Pezizomycotina</taxon>
        <taxon>Eurotiomycetes</taxon>
        <taxon>Eurotiomycetidae</taxon>
        <taxon>Onygenales</taxon>
        <taxon>Nannizziopsiaceae</taxon>
        <taxon>Emydomyces</taxon>
    </lineage>
</organism>
<protein>
    <recommendedName>
        <fullName evidence="8">RecA family profile 1 domain-containing protein</fullName>
    </recommendedName>
</protein>
<keyword evidence="10" id="KW-1185">Reference proteome</keyword>
<feature type="compositionally biased region" description="Polar residues" evidence="7">
    <location>
        <begin position="22"/>
        <end position="38"/>
    </location>
</feature>
<evidence type="ECO:0000256" key="1">
    <source>
        <dbReference type="ARBA" id="ARBA00004123"/>
    </source>
</evidence>
<evidence type="ECO:0000256" key="3">
    <source>
        <dbReference type="ARBA" id="ARBA00022763"/>
    </source>
</evidence>
<dbReference type="InterPro" id="IPR027417">
    <property type="entry name" value="P-loop_NTPase"/>
</dbReference>
<dbReference type="GO" id="GO:0033063">
    <property type="term" value="C:Rad51B-Rad51C-Rad51D-XRCC2 complex"/>
    <property type="evidence" value="ECO:0007669"/>
    <property type="project" value="TreeGrafter"/>
</dbReference>
<feature type="compositionally biased region" description="Basic and acidic residues" evidence="7">
    <location>
        <begin position="367"/>
        <end position="387"/>
    </location>
</feature>